<organism evidence="2 3">
    <name type="scientific">Palleronia caenipelagi</name>
    <dbReference type="NCBI Taxonomy" id="2489174"/>
    <lineage>
        <taxon>Bacteria</taxon>
        <taxon>Pseudomonadati</taxon>
        <taxon>Pseudomonadota</taxon>
        <taxon>Alphaproteobacteria</taxon>
        <taxon>Rhodobacterales</taxon>
        <taxon>Roseobacteraceae</taxon>
        <taxon>Palleronia</taxon>
    </lineage>
</organism>
<dbReference type="PANTHER" id="PTHR33442">
    <property type="entry name" value="TRANS-3-HYDROXY-L-PROLINE DEHYDRATASE"/>
    <property type="match status" value="1"/>
</dbReference>
<evidence type="ECO:0000313" key="2">
    <source>
        <dbReference type="EMBL" id="TRD22796.1"/>
    </source>
</evidence>
<evidence type="ECO:0000313" key="3">
    <source>
        <dbReference type="Proteomes" id="UP000318590"/>
    </source>
</evidence>
<dbReference type="SUPFAM" id="SSF54506">
    <property type="entry name" value="Diaminopimelate epimerase-like"/>
    <property type="match status" value="1"/>
</dbReference>
<dbReference type="EMBL" id="VFSV01000004">
    <property type="protein sequence ID" value="TRD22796.1"/>
    <property type="molecule type" value="Genomic_DNA"/>
</dbReference>
<comment type="caution">
    <text evidence="2">The sequence shown here is derived from an EMBL/GenBank/DDBJ whole genome shotgun (WGS) entry which is preliminary data.</text>
</comment>
<accession>A0A547Q8S9</accession>
<name>A0A547Q8S9_9RHOB</name>
<reference evidence="2 3" key="1">
    <citation type="submission" date="2019-06" db="EMBL/GenBank/DDBJ databases">
        <title>Paenimaribius caenipelagi gen. nov., sp. nov., isolated from a tidal flat.</title>
        <authorList>
            <person name="Yoon J.-H."/>
        </authorList>
    </citation>
    <scope>NUCLEOTIDE SEQUENCE [LARGE SCALE GENOMIC DNA]</scope>
    <source>
        <strain evidence="2 3">JBTF-M29</strain>
    </source>
</reference>
<dbReference type="InterPro" id="IPR008794">
    <property type="entry name" value="Pro_racemase_fam"/>
</dbReference>
<dbReference type="SFLD" id="SFLDS00028">
    <property type="entry name" value="Proline_Racemase"/>
    <property type="match status" value="1"/>
</dbReference>
<protein>
    <submittedName>
        <fullName evidence="2">Hydroxyproline-2-epimerase</fullName>
    </submittedName>
</protein>
<keyword evidence="3" id="KW-1185">Reference proteome</keyword>
<dbReference type="PANTHER" id="PTHR33442:SF1">
    <property type="entry name" value="TRANS-3-HYDROXY-L-PROLINE DEHYDRATASE"/>
    <property type="match status" value="1"/>
</dbReference>
<dbReference type="Pfam" id="PF05544">
    <property type="entry name" value="Pro_racemase"/>
    <property type="match status" value="1"/>
</dbReference>
<gene>
    <name evidence="2" type="ORF">FEV53_03170</name>
</gene>
<dbReference type="PIRSF" id="PIRSF029792">
    <property type="entry name" value="Pro_racemase"/>
    <property type="match status" value="1"/>
</dbReference>
<dbReference type="Gene3D" id="3.10.310.10">
    <property type="entry name" value="Diaminopimelate Epimerase, Chain A, domain 1"/>
    <property type="match status" value="2"/>
</dbReference>
<dbReference type="RefSeq" id="WP_142833375.1">
    <property type="nucleotide sequence ID" value="NZ_VFSV01000004.1"/>
</dbReference>
<evidence type="ECO:0000256" key="1">
    <source>
        <dbReference type="ARBA" id="ARBA00007529"/>
    </source>
</evidence>
<sequence length="312" mass="32882">MHVIDSHTGGMPTRVILDGGPDLGSGALASRARRLARDHRAFCDGVLRAPRGQPGMVGALLLPPDDPDCATGVIYFDAGAVLGMCGHGTIGLGVSLSFLGRLSPGAIRVETPVGVIPLTLLDRNTVQLTNVESYRLRQSVPLDVPVYGRMTGDLAYGGNWFFIVDPSPVPVQPSNIRVLNDLALAIRDACESAGITGASGAKLDHVVLQCQSDDPTVHGRNFVLCPDDEYDRSPCGTGSSARLACLAADGRLAPGEEIVQESVIGSRYRLSYQPGPMGGILPTLTGSAHVMAEGRLIFEPGDPFREGIRYAS</sequence>
<comment type="similarity">
    <text evidence="1">Belongs to the proline racemase family.</text>
</comment>
<dbReference type="AlphaFoldDB" id="A0A547Q8S9"/>
<dbReference type="OrthoDB" id="181267at2"/>
<dbReference type="Proteomes" id="UP000318590">
    <property type="component" value="Unassembled WGS sequence"/>
</dbReference>
<proteinExistence type="inferred from homology"/>